<proteinExistence type="predicted"/>
<organism evidence="2 3">
    <name type="scientific">Prosthecomicrobium pneumaticum</name>
    <dbReference type="NCBI Taxonomy" id="81895"/>
    <lineage>
        <taxon>Bacteria</taxon>
        <taxon>Pseudomonadati</taxon>
        <taxon>Pseudomonadota</taxon>
        <taxon>Alphaproteobacteria</taxon>
        <taxon>Hyphomicrobiales</taxon>
        <taxon>Kaistiaceae</taxon>
        <taxon>Prosthecomicrobium</taxon>
    </lineage>
</organism>
<dbReference type="RefSeq" id="WP_183855693.1">
    <property type="nucleotide sequence ID" value="NZ_JACHOO010000004.1"/>
</dbReference>
<sequence>MKATGFSVRATALRRRFLHSVSALVLAGLSVSPVFAQSAPAPFEPSTTVSFEGSVLFNEGGTAFGGAEAQAFLGDLAPLGPGSDGMGFGLSIGRTIDPSWDWRIGGHVAALGDATSRDVDDDAFAESRFDFQYLDAELGYRPELGAPFGGRLFAGGRVLHADSTIAYGYDDPGSDKIGNYGGDSEIWAAGPRLGAEASIPLGDTPFSFNVSAAGSALFTGSEQNYDYLRMNGASLVGSGSASRSVDSPLWNAEASASLAYRLGPALSVEVGYRAQQWWDLAPSLDGATDDGSVTLGSADLLVHSGFLRLTATVP</sequence>
<comment type="caution">
    <text evidence="2">The sequence shown here is derived from an EMBL/GenBank/DDBJ whole genome shotgun (WGS) entry which is preliminary data.</text>
</comment>
<dbReference type="Pfam" id="PF05150">
    <property type="entry name" value="Legionella_OMP"/>
    <property type="match status" value="1"/>
</dbReference>
<reference evidence="2 3" key="1">
    <citation type="submission" date="2020-08" db="EMBL/GenBank/DDBJ databases">
        <title>Genomic Encyclopedia of Type Strains, Phase IV (KMG-IV): sequencing the most valuable type-strain genomes for metagenomic binning, comparative biology and taxonomic classification.</title>
        <authorList>
            <person name="Goeker M."/>
        </authorList>
    </citation>
    <scope>NUCLEOTIDE SEQUENCE [LARGE SCALE GENOMIC DNA]</scope>
    <source>
        <strain evidence="2 3">DSM 16268</strain>
    </source>
</reference>
<dbReference type="Proteomes" id="UP000523821">
    <property type="component" value="Unassembled WGS sequence"/>
</dbReference>
<name>A0A7W9FM12_9HYPH</name>
<feature type="signal peptide" evidence="1">
    <location>
        <begin position="1"/>
        <end position="36"/>
    </location>
</feature>
<dbReference type="EMBL" id="JACHOO010000004">
    <property type="protein sequence ID" value="MBB5753152.1"/>
    <property type="molecule type" value="Genomic_DNA"/>
</dbReference>
<keyword evidence="1" id="KW-0732">Signal</keyword>
<evidence type="ECO:0000313" key="2">
    <source>
        <dbReference type="EMBL" id="MBB5753152.1"/>
    </source>
</evidence>
<gene>
    <name evidence="2" type="ORF">GGQ63_002218</name>
</gene>
<keyword evidence="3" id="KW-1185">Reference proteome</keyword>
<accession>A0A7W9FM12</accession>
<dbReference type="AlphaFoldDB" id="A0A7W9FM12"/>
<protein>
    <recommendedName>
        <fullName evidence="4">Outer membrane protein beta-barrel domain-containing protein</fullName>
    </recommendedName>
</protein>
<evidence type="ECO:0000313" key="3">
    <source>
        <dbReference type="Proteomes" id="UP000523821"/>
    </source>
</evidence>
<dbReference type="InterPro" id="IPR053724">
    <property type="entry name" value="OMP_A26_sf"/>
</dbReference>
<evidence type="ECO:0000256" key="1">
    <source>
        <dbReference type="SAM" id="SignalP"/>
    </source>
</evidence>
<evidence type="ECO:0008006" key="4">
    <source>
        <dbReference type="Google" id="ProtNLM"/>
    </source>
</evidence>
<dbReference type="InterPro" id="IPR007825">
    <property type="entry name" value="Major_OMP_Legionella"/>
</dbReference>
<dbReference type="Gene3D" id="2.40.128.90">
    <property type="entry name" value="OMPT-like"/>
    <property type="match status" value="1"/>
</dbReference>
<feature type="chain" id="PRO_5031295859" description="Outer membrane protein beta-barrel domain-containing protein" evidence="1">
    <location>
        <begin position="37"/>
        <end position="314"/>
    </location>
</feature>